<dbReference type="PANTHER" id="PTHR25462">
    <property type="entry name" value="BONUS, ISOFORM C-RELATED"/>
    <property type="match status" value="1"/>
</dbReference>
<sequence>MASVRITQGQEAVQCDLCENSVSFYCRRCGVNLCDVCIPKHLRVKSKTGHDVVDYVSKDDDDTCFCDLHPRYECTAFCKPCDVPICIQCVSTKHKSHEISELSEKIEDLIKCIARGNDRLQSFRLDLERILDHTIKQMSSLSSYYQKEKDWVSARGEEWHKLIENHVMKLHQELDDMKKENETLLQNQKREFEEMIGKLNETDRKSKKLQKYKNLTEIEAFKQTIEEQKTVDEFTQYTLPKFYECKANESCLQSDFGFIEKMLARKIPLLEKKILPDIVSSRRALEAPSVSFVIDAGFPAGANHNCRLYDMAVTEDKKIWLGGHATELKLFDFKGNLHRTANTTYVGMYICLYNKQVVFSDQPDKAVKRGTDL</sequence>
<dbReference type="SMART" id="SM00336">
    <property type="entry name" value="BBOX"/>
    <property type="match status" value="2"/>
</dbReference>
<dbReference type="Gene3D" id="4.10.830.40">
    <property type="match status" value="1"/>
</dbReference>
<dbReference type="PROSITE" id="PS50119">
    <property type="entry name" value="ZF_BBOX"/>
    <property type="match status" value="2"/>
</dbReference>
<dbReference type="KEGG" id="cvn:111113038"/>
<name>A0A8B8BTL8_CRAVI</name>
<feature type="domain" description="B box-type" evidence="3">
    <location>
        <begin position="61"/>
        <end position="102"/>
    </location>
</feature>
<keyword evidence="1" id="KW-0479">Metal-binding</keyword>
<dbReference type="Proteomes" id="UP000694844">
    <property type="component" value="Chromosome 9"/>
</dbReference>
<dbReference type="RefSeq" id="XP_022306688.1">
    <property type="nucleotide sequence ID" value="XM_022450980.1"/>
</dbReference>
<reference evidence="5 6" key="1">
    <citation type="submission" date="2025-04" db="UniProtKB">
        <authorList>
            <consortium name="RefSeq"/>
        </authorList>
    </citation>
    <scope>IDENTIFICATION</scope>
    <source>
        <tissue evidence="5 6">Whole sample</tissue>
    </source>
</reference>
<evidence type="ECO:0000313" key="7">
    <source>
        <dbReference type="RefSeq" id="XP_022306689.1"/>
    </source>
</evidence>
<dbReference type="Gene3D" id="3.30.160.60">
    <property type="entry name" value="Classic Zinc Finger"/>
    <property type="match status" value="1"/>
</dbReference>
<organism evidence="4 6">
    <name type="scientific">Crassostrea virginica</name>
    <name type="common">Eastern oyster</name>
    <dbReference type="NCBI Taxonomy" id="6565"/>
    <lineage>
        <taxon>Eukaryota</taxon>
        <taxon>Metazoa</taxon>
        <taxon>Spiralia</taxon>
        <taxon>Lophotrochozoa</taxon>
        <taxon>Mollusca</taxon>
        <taxon>Bivalvia</taxon>
        <taxon>Autobranchia</taxon>
        <taxon>Pteriomorphia</taxon>
        <taxon>Ostreida</taxon>
        <taxon>Ostreoidea</taxon>
        <taxon>Ostreidae</taxon>
        <taxon>Crassostrea</taxon>
    </lineage>
</organism>
<dbReference type="RefSeq" id="XP_022306687.1">
    <property type="nucleotide sequence ID" value="XM_022450979.1"/>
</dbReference>
<keyword evidence="1" id="KW-0862">Zinc</keyword>
<dbReference type="OrthoDB" id="6080121at2759"/>
<gene>
    <name evidence="5 6 7" type="primary">LOC111113038</name>
</gene>
<dbReference type="GeneID" id="111113038"/>
<dbReference type="InterPro" id="IPR047153">
    <property type="entry name" value="TRIM45/56/19-like"/>
</dbReference>
<feature type="coiled-coil region" evidence="2">
    <location>
        <begin position="160"/>
        <end position="205"/>
    </location>
</feature>
<dbReference type="Pfam" id="PF00643">
    <property type="entry name" value="zf-B_box"/>
    <property type="match status" value="2"/>
</dbReference>
<dbReference type="InterPro" id="IPR000315">
    <property type="entry name" value="Znf_B-box"/>
</dbReference>
<evidence type="ECO:0000313" key="4">
    <source>
        <dbReference type="Proteomes" id="UP000694844"/>
    </source>
</evidence>
<dbReference type="GO" id="GO:0008270">
    <property type="term" value="F:zinc ion binding"/>
    <property type="evidence" value="ECO:0007669"/>
    <property type="project" value="UniProtKB-KW"/>
</dbReference>
<accession>A0A8B8BTL8</accession>
<dbReference type="SUPFAM" id="SSF57845">
    <property type="entry name" value="B-box zinc-binding domain"/>
    <property type="match status" value="1"/>
</dbReference>
<protein>
    <submittedName>
        <fullName evidence="5 6">Tripartite motif-containing protein 45-like</fullName>
    </submittedName>
</protein>
<keyword evidence="4" id="KW-1185">Reference proteome</keyword>
<dbReference type="PANTHER" id="PTHR25462:SF291">
    <property type="entry name" value="E3 UBIQUITIN-PROTEIN LIGASE TRIM45"/>
    <property type="match status" value="1"/>
</dbReference>
<feature type="domain" description="B box-type" evidence="3">
    <location>
        <begin position="10"/>
        <end position="55"/>
    </location>
</feature>
<evidence type="ECO:0000259" key="3">
    <source>
        <dbReference type="PROSITE" id="PS50119"/>
    </source>
</evidence>
<evidence type="ECO:0000313" key="5">
    <source>
        <dbReference type="RefSeq" id="XP_022306687.1"/>
    </source>
</evidence>
<evidence type="ECO:0000256" key="2">
    <source>
        <dbReference type="SAM" id="Coils"/>
    </source>
</evidence>
<evidence type="ECO:0000313" key="6">
    <source>
        <dbReference type="RefSeq" id="XP_022306688.1"/>
    </source>
</evidence>
<keyword evidence="2" id="KW-0175">Coiled coil</keyword>
<dbReference type="RefSeq" id="XP_022306689.1">
    <property type="nucleotide sequence ID" value="XM_022450981.1"/>
</dbReference>
<proteinExistence type="predicted"/>
<dbReference type="GO" id="GO:0061630">
    <property type="term" value="F:ubiquitin protein ligase activity"/>
    <property type="evidence" value="ECO:0007669"/>
    <property type="project" value="TreeGrafter"/>
</dbReference>
<keyword evidence="1" id="KW-0863">Zinc-finger</keyword>
<dbReference type="AlphaFoldDB" id="A0A8B8BTL8"/>
<evidence type="ECO:0000256" key="1">
    <source>
        <dbReference type="PROSITE-ProRule" id="PRU00024"/>
    </source>
</evidence>